<evidence type="ECO:0000313" key="2">
    <source>
        <dbReference type="EMBL" id="MBI4727324.1"/>
    </source>
</evidence>
<dbReference type="InterPro" id="IPR051534">
    <property type="entry name" value="CBASS_pafABC_assoc_protein"/>
</dbReference>
<dbReference type="AlphaFoldDB" id="A0A933MK46"/>
<dbReference type="PROSITE" id="PS52050">
    <property type="entry name" value="WYL"/>
    <property type="match status" value="1"/>
</dbReference>
<evidence type="ECO:0000313" key="3">
    <source>
        <dbReference type="Proteomes" id="UP000736328"/>
    </source>
</evidence>
<dbReference type="EMBL" id="JACQXR010000117">
    <property type="protein sequence ID" value="MBI4727324.1"/>
    <property type="molecule type" value="Genomic_DNA"/>
</dbReference>
<dbReference type="Proteomes" id="UP000736328">
    <property type="component" value="Unassembled WGS sequence"/>
</dbReference>
<feature type="domain" description="WYL" evidence="1">
    <location>
        <begin position="166"/>
        <end position="233"/>
    </location>
</feature>
<gene>
    <name evidence="2" type="ORF">HY768_08920</name>
</gene>
<dbReference type="Pfam" id="PF13280">
    <property type="entry name" value="WYL"/>
    <property type="match status" value="1"/>
</dbReference>
<dbReference type="PANTHER" id="PTHR34580:SF3">
    <property type="entry name" value="PROTEIN PAFB"/>
    <property type="match status" value="1"/>
</dbReference>
<protein>
    <submittedName>
        <fullName evidence="2">WYL domain-containing protein</fullName>
    </submittedName>
</protein>
<organism evidence="2 3">
    <name type="scientific">candidate division TA06 bacterium</name>
    <dbReference type="NCBI Taxonomy" id="2250710"/>
    <lineage>
        <taxon>Bacteria</taxon>
        <taxon>Bacteria division TA06</taxon>
    </lineage>
</organism>
<name>A0A933MK46_UNCT6</name>
<evidence type="ECO:0000259" key="1">
    <source>
        <dbReference type="Pfam" id="PF13280"/>
    </source>
</evidence>
<sequence length="343" mass="38894">MAQQKTERLLELVSLLLKRRRPVPKPEIKELLPHYQRLSGPSFDRTFERDKKELRSLGVPVKVYSIETGEEIDNPAQAAKYEARELGYLIDHDEYYLPRLDLTAEEWAVISLVCAGPQFPASKGQAQALASLAQKIGCQKPEKKGSASELGLSANQQPGAAAEAKVLGRLQEAVKEGVTIRFRYHSISRDAKDQRQADPYLLIYNAGVWYLIAYCHKRKEVRTFKVSRIEELKLLNSQPRFKVPKDFDKTKHLDRKAWELGGGQAVPVTLKVNPDSGWLARRELGSQAVWDKETNRIKISVSNPAPFIRWAAANCDRARVEQPEEIARQVSARLQSVLKLYKP</sequence>
<accession>A0A933MK46</accession>
<comment type="caution">
    <text evidence="2">The sequence shown here is derived from an EMBL/GenBank/DDBJ whole genome shotgun (WGS) entry which is preliminary data.</text>
</comment>
<dbReference type="InterPro" id="IPR026881">
    <property type="entry name" value="WYL_dom"/>
</dbReference>
<reference evidence="2" key="1">
    <citation type="submission" date="2020-07" db="EMBL/GenBank/DDBJ databases">
        <title>Huge and variable diversity of episymbiotic CPR bacteria and DPANN archaea in groundwater ecosystems.</title>
        <authorList>
            <person name="He C.Y."/>
            <person name="Keren R."/>
            <person name="Whittaker M."/>
            <person name="Farag I.F."/>
            <person name="Doudna J."/>
            <person name="Cate J.H.D."/>
            <person name="Banfield J.F."/>
        </authorList>
    </citation>
    <scope>NUCLEOTIDE SEQUENCE</scope>
    <source>
        <strain evidence="2">NC_groundwater_1520_Pr4_B-0.1um_53_5</strain>
    </source>
</reference>
<proteinExistence type="predicted"/>
<dbReference type="PANTHER" id="PTHR34580">
    <property type="match status" value="1"/>
</dbReference>